<dbReference type="Pfam" id="PF02588">
    <property type="entry name" value="YitT_membrane"/>
    <property type="match status" value="1"/>
</dbReference>
<dbReference type="GO" id="GO:0005886">
    <property type="term" value="C:plasma membrane"/>
    <property type="evidence" value="ECO:0007669"/>
    <property type="project" value="UniProtKB-SubCell"/>
</dbReference>
<gene>
    <name evidence="8" type="ORF">DNU06_14885</name>
</gene>
<evidence type="ECO:0000256" key="2">
    <source>
        <dbReference type="ARBA" id="ARBA00022475"/>
    </source>
</evidence>
<feature type="domain" description="DUF2179" evidence="7">
    <location>
        <begin position="220"/>
        <end position="279"/>
    </location>
</feature>
<dbReference type="EMBL" id="QKSB01000012">
    <property type="protein sequence ID" value="PZE16080.1"/>
    <property type="molecule type" value="Genomic_DNA"/>
</dbReference>
<feature type="transmembrane region" description="Helical" evidence="6">
    <location>
        <begin position="79"/>
        <end position="97"/>
    </location>
</feature>
<protein>
    <recommendedName>
        <fullName evidence="7">DUF2179 domain-containing protein</fullName>
    </recommendedName>
</protein>
<evidence type="ECO:0000256" key="5">
    <source>
        <dbReference type="ARBA" id="ARBA00023136"/>
    </source>
</evidence>
<feature type="transmembrane region" description="Helical" evidence="6">
    <location>
        <begin position="109"/>
        <end position="131"/>
    </location>
</feature>
<keyword evidence="2" id="KW-1003">Cell membrane</keyword>
<dbReference type="OrthoDB" id="265478at2"/>
<dbReference type="InterPro" id="IPR015867">
    <property type="entry name" value="N-reg_PII/ATP_PRibTrfase_C"/>
</dbReference>
<comment type="caution">
    <text evidence="8">The sequence shown here is derived from an EMBL/GenBank/DDBJ whole genome shotgun (WGS) entry which is preliminary data.</text>
</comment>
<dbReference type="CDD" id="cd16380">
    <property type="entry name" value="YitT_C"/>
    <property type="match status" value="1"/>
</dbReference>
<name>A0A2W1MY15_9FLAO</name>
<keyword evidence="3 6" id="KW-0812">Transmembrane</keyword>
<accession>A0A2W1MY15</accession>
<evidence type="ECO:0000256" key="3">
    <source>
        <dbReference type="ARBA" id="ARBA00022692"/>
    </source>
</evidence>
<dbReference type="Gene3D" id="3.30.70.120">
    <property type="match status" value="1"/>
</dbReference>
<evidence type="ECO:0000259" key="7">
    <source>
        <dbReference type="Pfam" id="PF10035"/>
    </source>
</evidence>
<dbReference type="InterPro" id="IPR003740">
    <property type="entry name" value="YitT"/>
</dbReference>
<dbReference type="PANTHER" id="PTHR33545">
    <property type="entry name" value="UPF0750 MEMBRANE PROTEIN YITT-RELATED"/>
    <property type="match status" value="1"/>
</dbReference>
<reference evidence="8 9" key="1">
    <citation type="submission" date="2018-06" db="EMBL/GenBank/DDBJ databases">
        <title>The draft genome sequence of Crocinitomix sp. SM1701.</title>
        <authorList>
            <person name="Zhang X."/>
        </authorList>
    </citation>
    <scope>NUCLEOTIDE SEQUENCE [LARGE SCALE GENOMIC DNA]</scope>
    <source>
        <strain evidence="8 9">SM1701</strain>
    </source>
</reference>
<keyword evidence="9" id="KW-1185">Reference proteome</keyword>
<feature type="transmembrane region" description="Helical" evidence="6">
    <location>
        <begin position="12"/>
        <end position="31"/>
    </location>
</feature>
<dbReference type="InterPro" id="IPR051461">
    <property type="entry name" value="UPF0750_membrane"/>
</dbReference>
<comment type="subcellular location">
    <subcellularLocation>
        <location evidence="1">Cell membrane</location>
        <topology evidence="1">Multi-pass membrane protein</topology>
    </subcellularLocation>
</comment>
<evidence type="ECO:0000313" key="9">
    <source>
        <dbReference type="Proteomes" id="UP000249248"/>
    </source>
</evidence>
<dbReference type="Proteomes" id="UP000249248">
    <property type="component" value="Unassembled WGS sequence"/>
</dbReference>
<dbReference type="AlphaFoldDB" id="A0A2W1MY15"/>
<evidence type="ECO:0000256" key="4">
    <source>
        <dbReference type="ARBA" id="ARBA00022989"/>
    </source>
</evidence>
<organism evidence="8 9">
    <name type="scientific">Putridiphycobacter roseus</name>
    <dbReference type="NCBI Taxonomy" id="2219161"/>
    <lineage>
        <taxon>Bacteria</taxon>
        <taxon>Pseudomonadati</taxon>
        <taxon>Bacteroidota</taxon>
        <taxon>Flavobacteriia</taxon>
        <taxon>Flavobacteriales</taxon>
        <taxon>Crocinitomicaceae</taxon>
        <taxon>Putridiphycobacter</taxon>
    </lineage>
</organism>
<dbReference type="PANTHER" id="PTHR33545:SF3">
    <property type="entry name" value="UPF0750 MEMBRANE PROTEIN YQFU"/>
    <property type="match status" value="1"/>
</dbReference>
<proteinExistence type="predicted"/>
<evidence type="ECO:0000256" key="6">
    <source>
        <dbReference type="SAM" id="Phobius"/>
    </source>
</evidence>
<feature type="transmembrane region" description="Helical" evidence="6">
    <location>
        <begin position="51"/>
        <end position="72"/>
    </location>
</feature>
<dbReference type="InterPro" id="IPR019264">
    <property type="entry name" value="DUF2179"/>
</dbReference>
<feature type="transmembrane region" description="Helical" evidence="6">
    <location>
        <begin position="152"/>
        <end position="178"/>
    </location>
</feature>
<evidence type="ECO:0000256" key="1">
    <source>
        <dbReference type="ARBA" id="ARBA00004651"/>
    </source>
</evidence>
<dbReference type="Pfam" id="PF10035">
    <property type="entry name" value="DUF2179"/>
    <property type="match status" value="1"/>
</dbReference>
<keyword evidence="5 6" id="KW-0472">Membrane</keyword>
<sequence>MPQKIKEKTLKNLTLIIIGIFCAGFGLKGFLLPNSFIDGGVTGISLLVQNVTGISLEYLILIINTPFIALGYRQFGRSFALKSLVAIIGLALVIHYLEFPSITEDKLLVSVFGGFFLGAGIGLAMRGGAVLDGTEVLAIFLGRKTGATIGDLIMVFNIIIFATATYLLSIETALYAMLTYLAASKTVDFFIEGVEEYIGVTIVSMESQEIRETIISNFGRGVTVYEGQKGYDVSSKALTDVKILYTVVTRLEITKLKNEILSVDPEAFIVMTSVKDLKGGMIKKRGFQH</sequence>
<keyword evidence="4 6" id="KW-1133">Transmembrane helix</keyword>
<dbReference type="RefSeq" id="WP_111064289.1">
    <property type="nucleotide sequence ID" value="NZ_JBHUCU010000001.1"/>
</dbReference>
<evidence type="ECO:0000313" key="8">
    <source>
        <dbReference type="EMBL" id="PZE16080.1"/>
    </source>
</evidence>
<dbReference type="PIRSF" id="PIRSF006483">
    <property type="entry name" value="Membrane_protein_YitT"/>
    <property type="match status" value="1"/>
</dbReference>